<feature type="domain" description="Fibronectin type-III" evidence="11">
    <location>
        <begin position="2744"/>
        <end position="2830"/>
    </location>
</feature>
<evidence type="ECO:0000313" key="15">
    <source>
        <dbReference type="Proteomes" id="UP001642483"/>
    </source>
</evidence>
<dbReference type="CDD" id="cd00063">
    <property type="entry name" value="FN3"/>
    <property type="match status" value="10"/>
</dbReference>
<feature type="domain" description="EGF-like" evidence="10">
    <location>
        <begin position="3593"/>
        <end position="3632"/>
    </location>
</feature>
<dbReference type="InterPro" id="IPR036116">
    <property type="entry name" value="FN3_sf"/>
</dbReference>
<dbReference type="PROSITE" id="PS00022">
    <property type="entry name" value="EGF_1"/>
    <property type="match status" value="4"/>
</dbReference>
<dbReference type="SMART" id="SM00216">
    <property type="entry name" value="VWD"/>
    <property type="match status" value="1"/>
</dbReference>
<proteinExistence type="predicted"/>
<evidence type="ECO:0000256" key="4">
    <source>
        <dbReference type="ARBA" id="ARBA00022737"/>
    </source>
</evidence>
<dbReference type="InterPro" id="IPR018097">
    <property type="entry name" value="EGF_Ca-bd_CS"/>
</dbReference>
<feature type="domain" description="Fibronectin type-III" evidence="11">
    <location>
        <begin position="1771"/>
        <end position="1861"/>
    </location>
</feature>
<feature type="domain" description="EGF-like" evidence="10">
    <location>
        <begin position="4091"/>
        <end position="4130"/>
    </location>
</feature>
<feature type="disulfide bond" evidence="7">
    <location>
        <begin position="4133"/>
        <end position="4143"/>
    </location>
</feature>
<dbReference type="PROSITE" id="PS01187">
    <property type="entry name" value="EGF_CA"/>
    <property type="match status" value="8"/>
</dbReference>
<dbReference type="Pfam" id="PF12947">
    <property type="entry name" value="EGF_3"/>
    <property type="match status" value="9"/>
</dbReference>
<sequence>MEATTEASLATEAATEASSAQETRSVASAKTEMTTQGITAVEIASSTTTSTTLRDCPNLNLTNVLVGVDVICFTINYAAQTSFNISYGTPNSQAMMLSYIVDTTVLLTDLSSMGQYMITVAPNDCPQTVNTTLTTVGQCIKLCMNGNCFVNNSNPGEYFCKCFDGFVLADGSDQNCIESSVCSNSDCGPNAECTNSDGCVCLPGYRKNPINCELNDLCIDTPCQNGANCSTDGLTVTCACPPNYHGGLCASFQSPCSSNPCENNGICHFNSSSSLPLDCVCPSTYTGSTCTMDVDECLQANSCDENANCSNFVSGFSCTCNEGFRSNERGGCLKIILFPFGEDEGDTQLVIGDDEQSDALTLDYAIPFGAEDFTSIRLTSNGIIALGSAFYYTRSLYRPPTDGFGRLSSRVALLAPFWDDFQPSVNNAGRVYYQHYDVISGGQSNRDDAIIAQVKERIESRYNITDFNPIFVYKATWMNVTMYPDSTLFRNYPSTFQAVLTTDGCDTYVMYLYKEEAMLWQTGLRDVDEALIGYTNGADMSYVETQRNYRPDQRSQTGGGTKGQYFYKLTSGGSDVQNARCDCLRWYLNDVRSGYTPIRYDNCPRSTFQAVVDPRFAPSIENALLSAGIKSSSEIDEWRFDRQPSNQCYQRRNGTGPRCCYSLRRGRFITSRFWGFEGLVGPLTRGPRQSRTERFQIPRIDSSGNRFDKRSNFATEFQNALNGDLIPRRQCCITSRSSGYCRLYRLRRPAATSNRYFACFPSFLWGDPHITTLDSVSYTFNGLGEYIMVYAPSVITVQARTKKVAKEDGTLSDATGFVAFAVRDHTNNESGIVQFDLDYDNPNGNGVIVKVNGQIQTDIDSSDYLVESVALSLNNGSYEATFPSEQSVTVSATSFLLTIQFTGDPSKLQNVSKGLLGFWSGVKEDDFELRNGTTLDYNELKVTTDLDILNGTLSEMKLYEFGQTWKISEKESLFNYTGGNDTFPIHNPVNSPNPPFLEVLVAEQRTSSLFEEIRANCTMSETLSTQCLYDTLTTNRTEIGQTTLEDAASSVETSAINANTPPNATIPEMGNFVNGFLQAQINVTSMFRIEATDIDGDDITYGLADENELPNVLVDSTSGMATWTPTTVDLSRENISLVVQAADPIGETVIAIPIKLCPCQNNGTCLYDTILSGSDTYQITQCNCTEAYSGDDCSEDRNGCELSACYTNVTCTDNPAPQVGEMCGPCPNGTTGDGRNCTAINFCQSNPCSQICNPIFNGFNCSCFDGYRVNSANSSLCDDINECTETMPCQSIPSSTCNNNIGNFSCDCDSGYVKVGSVCNNIDECNLGTDGCDNITTTCFDQLGTFQCMCRAGYRRQMNDSFMQSPCVDIDECADRTHNCLSGQSCVNMDSTFRCECATGFQNTSGTCEDINECSNSSLNNCNTTVSFCINIDGGYNCSCQAGFSGNGRDCVDVNECQVTNTCDSNAACDNTFGGFDCTCNPGFREGSGTCDNIDECQDNTDNCHANATCTDTEGSFQCVCVEGFTGNGTECEDVNECAAGNLCVTGADCINIPGSFSCVCNSSYYGNGSVCRLKPVLGPVSAISTSTTCIAILVDNSFSYSNYTVRWESFGVMRRSVDTSLPSIQICGLSPNTNYNISAGVTLETNSDEEIVDPIFSTPVTVLTEQVKLQLNLVLLGVNFSAELLDINSLRSQMLINNTFQALIDEFNLGPLSFNLVTVAFLAFRNGSVRASTEAVVDSNNASVASTNVSGAFSGSMRFSDPMTMSSLSQPGPIMITAFGSENVTFNFSSGSLMGVTEYQVEVSCDGSTDIMSTNETELVVTQLSSNTICSARARALVEVGTAVAYSPYTDSVTFTTLHVVSILSVSASGTSAQVTFVNVMNRVTMYTITTNPATTTDEFTASDVNGSNITRTLDGLRTGTEYMITVSITTQDHVADSRTISNSMNVTTSNASTVNGVRIRGVTATAFTVTFDNVVDATVTGYVVRVHLGDNYTDYQSSISTVPISGVSPLNNVYLVSVAFETPTRSDFSSNVSTMIWNFNETLETSFFIFWDEYPSTTFYDYSVYVDVDDLFANTEVAVSFANVTGLESGTVHNILVKAREIVGPMITMIELFNVSQITRPSAPMLTAQPPTPDNLTVSWSVRKGADSYNATLFDDNRIEVIGVGGVGSTTATNLTLTDLEDGTNYYLQVCSVNSAGSTCGEITVTGFIPVPSPPMVIEVTQTTVALNFTAISTATSYNVTAVLENGTLVEELNVSITNVTFQNLLSGTVYIFSLEVTYPGGSSDPSFGVSQITVPPDVTNITVAARTRNSLNITFSPSMSATSYKITVDGTSYNMTVSYTAAFIDNLTDGTPYNVSVVAINSAGESPPVTEFGQYTRSISPARVIFGAITADSLVVSWDLQRPNLNTTSYQPTVVCASNGTSAVTVNATTDTQTTIMGLEPGTEYNVTITTVDAFGLVEAASSPGKELTLPGAPARLFFTEHTDKSLTFAWELVQSAQSYRVVLNETTSSAFPFILDNPSVTETLYTVPSLQSGAEYLISVSAMNRNGQGEPTTLTDYTITNPFPSVAGFVSNTNSSIEVNVTSVNGPVNYTVRAMLADNPSSTEMFTCVALATNVCTISSLAAGTNYSVRVKGTYSSGSESQFGDEMIFTTVSNPPENLSFTSGDFGLNISTNPAVGATSYTFTIGILNESTESSSPTASFTGLASGTIYVITATATLSTSYGNFTSSEASFTTTTTQAIPVNVLISNVQPNQFNVSWDVIHGAVGYLVNVDPLDTLTRVVTEASSTSLTVFGRTPGIVHNITVQGTYPIGNGSESEVVQQITAPAQPTGLMVQTVTADEVTLVWNQVSTATSYRLLYAEETSRTYLNITLDVTNVTISGLQNATTYNFRVVALNGILESDQSSEVRQITAPLAPTFRTNSTTQTTIIVVWNIPAGAATFVVEVTNEIMTPFYERTIISNSIELTFTDGIRPGTNYTICVAAQTSSLNSSKVASSVKSCIFLVTAPADPSAPLEIESTSNSLYVRWNAAEGAVDYKLVAVERDNSTAVVFTEKVGNVTKFNITGLSPETIYVVSVISFNELGAASNASSSDLQTRPIRPTVSLLEVTNSSILITWTLPAGVLYSQLQVQRADGSALETGIQETSVIDEPTNSSLVSGLTSGTEYIFSITLLSTKRSEEGTLTYTTLPAAPENLGINAQTTSSLDFIWDSVTGASSYFITLYNSGFTQTISNNSPTASFTDLPAGTAFTGTVVANNYAGNGSAASYFTATVIEGGFTINQTAVGETSVTLSYIAPPAAFSYAIYFSSGNETQSMNTTMISPTITNLTSGVQYTFTVTAIYETARSNASEQLSLYTRTLPPTGIEYNATGADGISLRFTQSLGAVSYRVMGIGPSGEMLIAENVTSTTISFANATLGVSYNFSIVSINGDGLTSAAAYVNNVEAPLLVFEVEVILQSSIVFVPAFGDITSQEYMNLINGLIAELRIILSFLPGFQSVNIIGVFQGSVTVQFTVITNQAGSTAQNVIDTFQSNIPSNSTYFNDTGPPPSTELNRCFNNPCPINSTCSSSMSEFTCTCNSGLELNSTDNTCDDVNECNVNTYCDPNADCTNSFGSFSCVCRMGFTGNGTTCSDNDECLPTSPCNTNAQCTNNVGSFDCFCNEGYSGDGFSVCTDIKECENSSLNNCHENAGCTEQIPGFNCTCNNGFTGNGTYCNNTNECLSSPCHNDATCNDTAGSFTCECNLGFQGNGTSCEDINECADSSSCHTNANCENMPGSFTCDCNSGYTGNGTFCADVNECETNTDNCHAEATCTNSIGNFSCACNSGFVGNGTTCDDVDECLSTSLNECSINAECSNTIGNYTCDCSTGYTGDGRTCNDVDECSTSDPCDSNAVCNNTDGSFVCVCNPGYSLNSSLLTCTDVNECDNTATCHPNATCTNTEGSFMCACNAGTTGDGAVCFEFFVSQITLLPSFIFTEDLTNSSSPLFIELAQNVTSQIDRKFGANRTQSTVIRFVEGSVIAIILVEIREPFTSEQLIALFDDSLGDPIFANGPSTTLTCGACAINAVCNETDSDMCSCSPGYSGNGVLTCDDIDECQDTSNCGDGGQCINSVGSYTCQCDSGYNLVSGSCVSLCSEFCQNSGSCNVGLDGNPLCTCPTGFIGDRCAEQDTGRIVGIVLGVIGGVVLIAIVVLIIYWRKRRSSSKDLTSI</sequence>
<feature type="domain" description="EGF-like" evidence="10">
    <location>
        <begin position="4131"/>
        <end position="4165"/>
    </location>
</feature>
<dbReference type="InterPro" id="IPR005533">
    <property type="entry name" value="AMOP_dom"/>
</dbReference>
<evidence type="ECO:0000256" key="6">
    <source>
        <dbReference type="ARBA" id="ARBA00023157"/>
    </source>
</evidence>
<dbReference type="CDD" id="cd00054">
    <property type="entry name" value="EGF_CA"/>
    <property type="match status" value="17"/>
</dbReference>
<feature type="disulfide bond" evidence="7">
    <location>
        <begin position="281"/>
        <end position="290"/>
    </location>
</feature>
<keyword evidence="9" id="KW-1133">Transmembrane helix</keyword>
<feature type="domain" description="Fibronectin type-III" evidence="11">
    <location>
        <begin position="2831"/>
        <end position="2918"/>
    </location>
</feature>
<keyword evidence="4" id="KW-0677">Repeat</keyword>
<feature type="domain" description="EGF-like" evidence="10">
    <location>
        <begin position="1410"/>
        <end position="1452"/>
    </location>
</feature>
<reference evidence="14 15" key="1">
    <citation type="submission" date="2024-02" db="EMBL/GenBank/DDBJ databases">
        <authorList>
            <person name="Daric V."/>
            <person name="Darras S."/>
        </authorList>
    </citation>
    <scope>NUCLEOTIDE SEQUENCE [LARGE SCALE GENOMIC DNA]</scope>
</reference>
<feature type="domain" description="EGF-like" evidence="10">
    <location>
        <begin position="3633"/>
        <end position="3670"/>
    </location>
</feature>
<protein>
    <submittedName>
        <fullName evidence="14">Uncharacterized protein</fullName>
    </submittedName>
</protein>
<dbReference type="InterPro" id="IPR001881">
    <property type="entry name" value="EGF-like_Ca-bd_dom"/>
</dbReference>
<feature type="domain" description="EGF-like" evidence="10">
    <location>
        <begin position="1369"/>
        <end position="1409"/>
    </location>
</feature>
<evidence type="ECO:0000313" key="14">
    <source>
        <dbReference type="EMBL" id="CAK8690968.1"/>
    </source>
</evidence>
<dbReference type="InterPro" id="IPR050751">
    <property type="entry name" value="ECM_structural_protein"/>
</dbReference>
<dbReference type="CDD" id="cd12087">
    <property type="entry name" value="TM_EGFR-like"/>
    <property type="match status" value="1"/>
</dbReference>
<feature type="domain" description="EGF-like" evidence="10">
    <location>
        <begin position="293"/>
        <end position="333"/>
    </location>
</feature>
<evidence type="ECO:0000259" key="10">
    <source>
        <dbReference type="PROSITE" id="PS50026"/>
    </source>
</evidence>
<feature type="domain" description="AMOP" evidence="12">
    <location>
        <begin position="575"/>
        <end position="748"/>
    </location>
</feature>
<feature type="domain" description="EGF-like" evidence="10">
    <location>
        <begin position="1493"/>
        <end position="1533"/>
    </location>
</feature>
<feature type="domain" description="Fibronectin type-III" evidence="11">
    <location>
        <begin position="2301"/>
        <end position="2382"/>
    </location>
</feature>
<dbReference type="Gene3D" id="2.10.25.10">
    <property type="entry name" value="Laminin"/>
    <property type="match status" value="24"/>
</dbReference>
<dbReference type="PROSITE" id="PS01186">
    <property type="entry name" value="EGF_2"/>
    <property type="match status" value="17"/>
</dbReference>
<feature type="domain" description="Fibronectin type-III" evidence="11">
    <location>
        <begin position="2383"/>
        <end position="2475"/>
    </location>
</feature>
<feature type="domain" description="EGF-like" evidence="10">
    <location>
        <begin position="3836"/>
        <end position="3877"/>
    </location>
</feature>
<dbReference type="Proteomes" id="UP001642483">
    <property type="component" value="Unassembled WGS sequence"/>
</dbReference>
<accession>A0ABP0GGS4</accession>
<evidence type="ECO:0000256" key="7">
    <source>
        <dbReference type="PROSITE-ProRule" id="PRU00076"/>
    </source>
</evidence>
<feature type="domain" description="EGF-like" evidence="10">
    <location>
        <begin position="1453"/>
        <end position="1492"/>
    </location>
</feature>
<feature type="region of interest" description="Disordered" evidence="8">
    <location>
        <begin position="1"/>
        <end position="31"/>
    </location>
</feature>
<feature type="domain" description="EGF-like" evidence="10">
    <location>
        <begin position="3716"/>
        <end position="3754"/>
    </location>
</feature>
<comment type="subcellular location">
    <subcellularLocation>
        <location evidence="1">Membrane</location>
    </subcellularLocation>
</comment>
<dbReference type="PROSITE" id="PS50856">
    <property type="entry name" value="AMOP"/>
    <property type="match status" value="1"/>
</dbReference>
<feature type="domain" description="EGF-like" evidence="10">
    <location>
        <begin position="3674"/>
        <end position="3715"/>
    </location>
</feature>
<feature type="domain" description="EGF-like" evidence="10">
    <location>
        <begin position="1321"/>
        <end position="1360"/>
    </location>
</feature>
<feature type="disulfide bond" evidence="7">
    <location>
        <begin position="240"/>
        <end position="249"/>
    </location>
</feature>
<evidence type="ECO:0000259" key="13">
    <source>
        <dbReference type="PROSITE" id="PS51233"/>
    </source>
</evidence>
<feature type="domain" description="EGF-like" evidence="10">
    <location>
        <begin position="214"/>
        <end position="250"/>
    </location>
</feature>
<dbReference type="SMART" id="SM00181">
    <property type="entry name" value="EGF"/>
    <property type="match status" value="28"/>
</dbReference>
<dbReference type="PROSITE" id="PS51233">
    <property type="entry name" value="VWFD"/>
    <property type="match status" value="1"/>
</dbReference>
<dbReference type="Gene3D" id="2.60.40.10">
    <property type="entry name" value="Immunoglobulins"/>
    <property type="match status" value="13"/>
</dbReference>
<keyword evidence="9" id="KW-0812">Transmembrane</keyword>
<dbReference type="Pfam" id="PF00041">
    <property type="entry name" value="fn3"/>
    <property type="match status" value="6"/>
</dbReference>
<dbReference type="InterPro" id="IPR001846">
    <property type="entry name" value="VWF_type-D"/>
</dbReference>
<feature type="domain" description="Fibronectin type-III" evidence="11">
    <location>
        <begin position="2568"/>
        <end position="2658"/>
    </location>
</feature>
<evidence type="ECO:0000259" key="11">
    <source>
        <dbReference type="PROSITE" id="PS50853"/>
    </source>
</evidence>
<feature type="domain" description="VWFD" evidence="13">
    <location>
        <begin position="760"/>
        <end position="973"/>
    </location>
</feature>
<dbReference type="PANTHER" id="PTHR24034:SF208">
    <property type="entry name" value="INTEGRIN BETA-LIKE PROTEIN C ISOFORM X1"/>
    <property type="match status" value="1"/>
</dbReference>
<gene>
    <name evidence="14" type="ORF">CVLEPA_LOCUS23510</name>
</gene>
<feature type="domain" description="EGF-like" evidence="10">
    <location>
        <begin position="3878"/>
        <end position="3919"/>
    </location>
</feature>
<dbReference type="InterPro" id="IPR000152">
    <property type="entry name" value="EGF-type_Asp/Asn_hydroxyl_site"/>
</dbReference>
<feature type="transmembrane region" description="Helical" evidence="9">
    <location>
        <begin position="4172"/>
        <end position="4195"/>
    </location>
</feature>
<feature type="domain" description="EGF-like" evidence="10">
    <location>
        <begin position="1279"/>
        <end position="1320"/>
    </location>
</feature>
<comment type="caution">
    <text evidence="14">The sequence shown here is derived from an EMBL/GenBank/DDBJ whole genome shotgun (WGS) entry which is preliminary data.</text>
</comment>
<evidence type="ECO:0000256" key="5">
    <source>
        <dbReference type="ARBA" id="ARBA00023136"/>
    </source>
</evidence>
<feature type="domain" description="Fibronectin type-III" evidence="11">
    <location>
        <begin position="3009"/>
        <end position="3101"/>
    </location>
</feature>
<dbReference type="SMART" id="SM00060">
    <property type="entry name" value="FN3"/>
    <property type="match status" value="18"/>
</dbReference>
<feature type="domain" description="EGF-like" evidence="10">
    <location>
        <begin position="3552"/>
        <end position="3592"/>
    </location>
</feature>
<dbReference type="PROSITE" id="PS50026">
    <property type="entry name" value="EGF_3"/>
    <property type="match status" value="23"/>
</dbReference>
<keyword evidence="5 9" id="KW-0472">Membrane</keyword>
<organism evidence="14 15">
    <name type="scientific">Clavelina lepadiformis</name>
    <name type="common">Light-bulb sea squirt</name>
    <name type="synonym">Ascidia lepadiformis</name>
    <dbReference type="NCBI Taxonomy" id="159417"/>
    <lineage>
        <taxon>Eukaryota</taxon>
        <taxon>Metazoa</taxon>
        <taxon>Chordata</taxon>
        <taxon>Tunicata</taxon>
        <taxon>Ascidiacea</taxon>
        <taxon>Aplousobranchia</taxon>
        <taxon>Clavelinidae</taxon>
        <taxon>Clavelina</taxon>
    </lineage>
</organism>
<dbReference type="InterPro" id="IPR009030">
    <property type="entry name" value="Growth_fac_rcpt_cys_sf"/>
</dbReference>
<dbReference type="InterPro" id="IPR003886">
    <property type="entry name" value="NIDO_dom"/>
</dbReference>
<dbReference type="InterPro" id="IPR024731">
    <property type="entry name" value="NELL2-like_EGF"/>
</dbReference>
<comment type="caution">
    <text evidence="7">Lacks conserved residue(s) required for the propagation of feature annotation.</text>
</comment>
<dbReference type="Pfam" id="PF06119">
    <property type="entry name" value="NIDO"/>
    <property type="match status" value="1"/>
</dbReference>
<keyword evidence="6 7" id="KW-1015">Disulfide bond</keyword>
<feature type="domain" description="Fibronectin type-III" evidence="11">
    <location>
        <begin position="3277"/>
        <end position="3363"/>
    </location>
</feature>
<evidence type="ECO:0000256" key="3">
    <source>
        <dbReference type="ARBA" id="ARBA00022729"/>
    </source>
</evidence>
<feature type="disulfide bond" evidence="7">
    <location>
        <begin position="4155"/>
        <end position="4164"/>
    </location>
</feature>
<feature type="domain" description="EGF-like" evidence="10">
    <location>
        <begin position="1534"/>
        <end position="1573"/>
    </location>
</feature>
<dbReference type="EMBL" id="CAWYQH010000119">
    <property type="protein sequence ID" value="CAK8690968.1"/>
    <property type="molecule type" value="Genomic_DNA"/>
</dbReference>
<dbReference type="InterPro" id="IPR049883">
    <property type="entry name" value="NOTCH1_EGF-like"/>
</dbReference>
<feature type="domain" description="EGF-like" evidence="10">
    <location>
        <begin position="3920"/>
        <end position="3957"/>
    </location>
</feature>
<keyword evidence="2 7" id="KW-0245">EGF-like domain</keyword>
<dbReference type="InterPro" id="IPR013783">
    <property type="entry name" value="Ig-like_fold"/>
</dbReference>
<keyword evidence="15" id="KW-1185">Reference proteome</keyword>
<dbReference type="PROSITE" id="PS50853">
    <property type="entry name" value="FN3"/>
    <property type="match status" value="12"/>
</dbReference>
<dbReference type="Pfam" id="PF07645">
    <property type="entry name" value="EGF_CA"/>
    <property type="match status" value="9"/>
</dbReference>
<evidence type="ECO:0000256" key="9">
    <source>
        <dbReference type="SAM" id="Phobius"/>
    </source>
</evidence>
<feature type="domain" description="EGF-like" evidence="10">
    <location>
        <begin position="178"/>
        <end position="213"/>
    </location>
</feature>
<evidence type="ECO:0000256" key="2">
    <source>
        <dbReference type="ARBA" id="ARBA00022536"/>
    </source>
</evidence>
<evidence type="ECO:0000256" key="1">
    <source>
        <dbReference type="ARBA" id="ARBA00004370"/>
    </source>
</evidence>
<evidence type="ECO:0000256" key="8">
    <source>
        <dbReference type="SAM" id="MobiDB-lite"/>
    </source>
</evidence>
<dbReference type="SMART" id="SM00179">
    <property type="entry name" value="EGF_CA"/>
    <property type="match status" value="21"/>
</dbReference>
<dbReference type="InterPro" id="IPR000742">
    <property type="entry name" value="EGF"/>
</dbReference>
<dbReference type="InterPro" id="IPR003961">
    <property type="entry name" value="FN3_dom"/>
</dbReference>
<feature type="domain" description="Fibronectin type-III" evidence="11">
    <location>
        <begin position="2213"/>
        <end position="2300"/>
    </location>
</feature>
<feature type="disulfide bond" evidence="7">
    <location>
        <begin position="1289"/>
        <end position="1306"/>
    </location>
</feature>
<dbReference type="PANTHER" id="PTHR24034">
    <property type="entry name" value="EGF-LIKE DOMAIN-CONTAINING PROTEIN"/>
    <property type="match status" value="1"/>
</dbReference>
<feature type="domain" description="EGF-like" evidence="10">
    <location>
        <begin position="3755"/>
        <end position="3794"/>
    </location>
</feature>
<feature type="domain" description="EGF-like" evidence="10">
    <location>
        <begin position="3795"/>
        <end position="3835"/>
    </location>
</feature>
<feature type="domain" description="EGF-like" evidence="10">
    <location>
        <begin position="252"/>
        <end position="291"/>
    </location>
</feature>
<keyword evidence="3" id="KW-0732">Signal</keyword>
<dbReference type="SMART" id="SM00539">
    <property type="entry name" value="NIDO"/>
    <property type="match status" value="1"/>
</dbReference>
<evidence type="ECO:0000259" key="12">
    <source>
        <dbReference type="PROSITE" id="PS50856"/>
    </source>
</evidence>
<name>A0ABP0GGS4_CLALP</name>
<feature type="domain" description="Fibronectin type-III" evidence="11">
    <location>
        <begin position="2122"/>
        <end position="2211"/>
    </location>
</feature>
<dbReference type="PROSITE" id="PS00010">
    <property type="entry name" value="ASX_HYDROXYL"/>
    <property type="match status" value="17"/>
</dbReference>
<dbReference type="SUPFAM" id="SSF57184">
    <property type="entry name" value="Growth factor receptor domain"/>
    <property type="match status" value="6"/>
</dbReference>
<feature type="compositionally biased region" description="Low complexity" evidence="8">
    <location>
        <begin position="1"/>
        <end position="23"/>
    </location>
</feature>
<dbReference type="SUPFAM" id="SSF49265">
    <property type="entry name" value="Fibronectin type III"/>
    <property type="match status" value="9"/>
</dbReference>
<feature type="domain" description="Fibronectin type-III" evidence="11">
    <location>
        <begin position="2476"/>
        <end position="2567"/>
    </location>
</feature>
<dbReference type="SUPFAM" id="SSF57196">
    <property type="entry name" value="EGF/Laminin"/>
    <property type="match status" value="5"/>
</dbReference>
<feature type="domain" description="Fibronectin type-III" evidence="11">
    <location>
        <begin position="3102"/>
        <end position="3192"/>
    </location>
</feature>